<dbReference type="PROSITE" id="PS00600">
    <property type="entry name" value="AA_TRANSFER_CLASS_3"/>
    <property type="match status" value="1"/>
</dbReference>
<keyword evidence="6 9" id="KW-0093">Biotin biosynthesis</keyword>
<dbReference type="EMBL" id="AP023086">
    <property type="protein sequence ID" value="BCD98506.1"/>
    <property type="molecule type" value="Genomic_DNA"/>
</dbReference>
<feature type="binding site" evidence="9">
    <location>
        <begin position="64"/>
        <end position="65"/>
    </location>
    <ligand>
        <name>pyridoxal 5'-phosphate</name>
        <dbReference type="ChEBI" id="CHEBI:597326"/>
    </ligand>
</feature>
<feature type="modified residue" description="N6-(pyridoxal phosphate)lysine" evidence="9">
    <location>
        <position position="227"/>
    </location>
</feature>
<feature type="binding site" evidence="9">
    <location>
        <position position="260"/>
    </location>
    <ligand>
        <name>substrate</name>
    </ligand>
</feature>
<feature type="binding site" evidence="9">
    <location>
        <position position="4"/>
    </location>
    <ligand>
        <name>substrate</name>
    </ligand>
</feature>
<feature type="binding site" evidence="9">
    <location>
        <position position="198"/>
    </location>
    <ligand>
        <name>pyridoxal 5'-phosphate</name>
        <dbReference type="ChEBI" id="CHEBI:597326"/>
    </ligand>
</feature>
<evidence type="ECO:0000256" key="2">
    <source>
        <dbReference type="ARBA" id="ARBA00005063"/>
    </source>
</evidence>
<evidence type="ECO:0000256" key="7">
    <source>
        <dbReference type="ARBA" id="ARBA00022898"/>
    </source>
</evidence>
<keyword evidence="4 9" id="KW-0808">Transferase</keyword>
<comment type="cofactor">
    <cofactor evidence="1 9">
        <name>pyridoxal 5'-phosphate</name>
        <dbReference type="ChEBI" id="CHEBI:597326"/>
    </cofactor>
</comment>
<dbReference type="GO" id="GO:0004015">
    <property type="term" value="F:adenosylmethionine-8-amino-7-oxononanoate transaminase activity"/>
    <property type="evidence" value="ECO:0007669"/>
    <property type="project" value="UniProtKB-UniRule"/>
</dbReference>
<evidence type="ECO:0000256" key="4">
    <source>
        <dbReference type="ARBA" id="ARBA00022679"/>
    </source>
</evidence>
<comment type="subcellular location">
    <subcellularLocation>
        <location evidence="9">Cytoplasm</location>
    </subcellularLocation>
</comment>
<dbReference type="Pfam" id="PF00202">
    <property type="entry name" value="Aminotran_3"/>
    <property type="match status" value="1"/>
</dbReference>
<dbReference type="InterPro" id="IPR015424">
    <property type="entry name" value="PyrdxlP-dep_Trfase"/>
</dbReference>
<organism evidence="10 11">
    <name type="scientific">Marinagarivorans cellulosilyticus</name>
    <dbReference type="NCBI Taxonomy" id="2721545"/>
    <lineage>
        <taxon>Bacteria</taxon>
        <taxon>Pseudomonadati</taxon>
        <taxon>Pseudomonadota</taxon>
        <taxon>Gammaproteobacteria</taxon>
        <taxon>Cellvibrionales</taxon>
        <taxon>Cellvibrionaceae</taxon>
        <taxon>Marinagarivorans</taxon>
    </lineage>
</organism>
<protein>
    <recommendedName>
        <fullName evidence="9">Adenosylmethionine-8-amino-7-oxononanoate aminotransferase</fullName>
        <ecNumber evidence="9">2.6.1.62</ecNumber>
    </recommendedName>
    <alternativeName>
        <fullName evidence="9">7,8-diamino-pelargonic acid aminotransferase</fullName>
        <shortName evidence="9">DAPA AT</shortName>
        <shortName evidence="9">DAPA aminotransferase</shortName>
    </alternativeName>
    <alternativeName>
        <fullName evidence="9">7,8-diaminononanoate synthase</fullName>
        <shortName evidence="9">DANS</shortName>
    </alternativeName>
    <alternativeName>
        <fullName evidence="9">Diaminopelargonic acid synthase</fullName>
    </alternativeName>
</protein>
<evidence type="ECO:0000256" key="8">
    <source>
        <dbReference type="ARBA" id="ARBA00048449"/>
    </source>
</evidence>
<dbReference type="PANTHER" id="PTHR42684:SF17">
    <property type="entry name" value="ADENOSYLMETHIONINE-8-AMINO-7-OXONONANOATE AMINOTRANSFERASE"/>
    <property type="match status" value="1"/>
</dbReference>
<comment type="catalytic activity">
    <reaction evidence="8 9">
        <text>(8S)-8-amino-7-oxononanoate + S-adenosyl-L-methionine = S-adenosyl-4-methylsulfanyl-2-oxobutanoate + (7R,8S)-7,8-diammoniononanoate</text>
        <dbReference type="Rhea" id="RHEA:16861"/>
        <dbReference type="ChEBI" id="CHEBI:16490"/>
        <dbReference type="ChEBI" id="CHEBI:59789"/>
        <dbReference type="ChEBI" id="CHEBI:149468"/>
        <dbReference type="ChEBI" id="CHEBI:149469"/>
        <dbReference type="EC" id="2.6.1.62"/>
    </reaction>
</comment>
<keyword evidence="5 9" id="KW-0949">S-adenosyl-L-methionine</keyword>
<evidence type="ECO:0000256" key="1">
    <source>
        <dbReference type="ARBA" id="ARBA00001933"/>
    </source>
</evidence>
<dbReference type="GO" id="GO:0030170">
    <property type="term" value="F:pyridoxal phosphate binding"/>
    <property type="evidence" value="ECO:0007669"/>
    <property type="project" value="UniProtKB-UniRule"/>
</dbReference>
<evidence type="ECO:0000313" key="10">
    <source>
        <dbReference type="EMBL" id="BCD98506.1"/>
    </source>
</evidence>
<evidence type="ECO:0000256" key="5">
    <source>
        <dbReference type="ARBA" id="ARBA00022691"/>
    </source>
</evidence>
<dbReference type="EC" id="2.6.1.62" evidence="9"/>
<dbReference type="PIRSF" id="PIRSF000521">
    <property type="entry name" value="Transaminase_4ab_Lys_Orn"/>
    <property type="match status" value="1"/>
</dbReference>
<comment type="function">
    <text evidence="9">Catalyzes the transfer of the alpha-amino group from S-adenosyl-L-methionine (SAM) to 7-keto-8-aminopelargonic acid (KAPA) to form 7,8-diaminopelargonic acid (DAPA). It is the only aminotransferase known to utilize SAM as an amino donor.</text>
</comment>
<evidence type="ECO:0000256" key="9">
    <source>
        <dbReference type="HAMAP-Rule" id="MF_00834"/>
    </source>
</evidence>
<comment type="pathway">
    <text evidence="2 9">Cofactor biosynthesis; biotin biosynthesis; 7,8-diaminononanoate from 8-amino-7-oxononanoate (SAM route): step 1/1.</text>
</comment>
<name>A0AAN2BKY5_9GAMM</name>
<dbReference type="Gene3D" id="3.90.1150.10">
    <property type="entry name" value="Aspartate Aminotransferase, domain 1"/>
    <property type="match status" value="1"/>
</dbReference>
<dbReference type="GO" id="GO:0005737">
    <property type="term" value="C:cytoplasm"/>
    <property type="evidence" value="ECO:0007669"/>
    <property type="project" value="UniProtKB-SubCell"/>
</dbReference>
<dbReference type="KEGG" id="marq:MARGE09_P2707"/>
<dbReference type="InterPro" id="IPR005815">
    <property type="entry name" value="BioA"/>
</dbReference>
<comment type="similarity">
    <text evidence="9">Belongs to the class-III pyridoxal-phosphate-dependent aminotransferase family. BioA subfamily.</text>
</comment>
<dbReference type="CDD" id="cd00610">
    <property type="entry name" value="OAT_like"/>
    <property type="match status" value="1"/>
</dbReference>
<evidence type="ECO:0000256" key="6">
    <source>
        <dbReference type="ARBA" id="ARBA00022756"/>
    </source>
</evidence>
<feature type="binding site" evidence="9">
    <location>
        <begin position="261"/>
        <end position="262"/>
    </location>
    <ligand>
        <name>pyridoxal 5'-phosphate</name>
        <dbReference type="ChEBI" id="CHEBI:597326"/>
    </ligand>
</feature>
<keyword evidence="9" id="KW-0963">Cytoplasm</keyword>
<dbReference type="GO" id="GO:0009102">
    <property type="term" value="P:biotin biosynthetic process"/>
    <property type="evidence" value="ECO:0007669"/>
    <property type="project" value="UniProtKB-UniRule"/>
</dbReference>
<dbReference type="Gene3D" id="3.40.640.10">
    <property type="entry name" value="Type I PLP-dependent aspartate aminotransferase-like (Major domain)"/>
    <property type="match status" value="1"/>
</dbReference>
<dbReference type="InterPro" id="IPR015422">
    <property type="entry name" value="PyrdxlP-dep_Trfase_small"/>
</dbReference>
<feature type="binding site" evidence="9">
    <location>
        <position position="344"/>
    </location>
    <ligand>
        <name>substrate</name>
    </ligand>
</feature>
<reference evidence="10 11" key="1">
    <citation type="journal article" date="2022" name="IScience">
        <title>An ultrasensitive nanofiber-based assay for enzymatic hydrolysis and deep-sea microbial degradation of cellulose.</title>
        <authorList>
            <person name="Tsudome M."/>
            <person name="Tachioka M."/>
            <person name="Miyazaki M."/>
            <person name="Uchimura K."/>
            <person name="Tsuda M."/>
            <person name="Takaki Y."/>
            <person name="Deguchi S."/>
        </authorList>
    </citation>
    <scope>NUCLEOTIDE SEQUENCE [LARGE SCALE GENOMIC DNA]</scope>
    <source>
        <strain evidence="10 11">GE09</strain>
    </source>
</reference>
<evidence type="ECO:0000256" key="3">
    <source>
        <dbReference type="ARBA" id="ARBA00022576"/>
    </source>
</evidence>
<accession>A0AAN2BKY5</accession>
<keyword evidence="3 9" id="KW-0032">Aminotransferase</keyword>
<evidence type="ECO:0000313" key="11">
    <source>
        <dbReference type="Proteomes" id="UP001320119"/>
    </source>
</evidence>
<feature type="site" description="Participates in the substrate recognition with KAPA and in a stacking interaction with the adenine ring of SAM" evidence="9">
    <location>
        <position position="3"/>
    </location>
</feature>
<dbReference type="HAMAP" id="MF_00834">
    <property type="entry name" value="BioA"/>
    <property type="match status" value="1"/>
</dbReference>
<proteinExistence type="inferred from homology"/>
<comment type="subunit">
    <text evidence="9">Homodimer.</text>
</comment>
<feature type="binding site" evidence="9">
    <location>
        <position position="97"/>
    </location>
    <ligand>
        <name>substrate</name>
    </ligand>
</feature>
<dbReference type="NCBIfam" id="NF004624">
    <property type="entry name" value="PRK05964.1"/>
    <property type="match status" value="1"/>
</dbReference>
<dbReference type="NCBIfam" id="TIGR00508">
    <property type="entry name" value="bioA"/>
    <property type="match status" value="1"/>
</dbReference>
<dbReference type="SUPFAM" id="SSF53383">
    <property type="entry name" value="PLP-dependent transferases"/>
    <property type="match status" value="1"/>
</dbReference>
<keyword evidence="7 9" id="KW-0663">Pyridoxal phosphate</keyword>
<dbReference type="Proteomes" id="UP001320119">
    <property type="component" value="Chromosome"/>
</dbReference>
<dbReference type="InterPro" id="IPR015421">
    <property type="entry name" value="PyrdxlP-dep_Trfase_major"/>
</dbReference>
<dbReference type="PANTHER" id="PTHR42684">
    <property type="entry name" value="ADENOSYLMETHIONINE-8-AMINO-7-OXONONANOATE AMINOTRANSFERASE"/>
    <property type="match status" value="1"/>
</dbReference>
<dbReference type="InterPro" id="IPR049704">
    <property type="entry name" value="Aminotrans_3_PPA_site"/>
</dbReference>
<dbReference type="AlphaFoldDB" id="A0AAN2BKY5"/>
<dbReference type="InterPro" id="IPR005814">
    <property type="entry name" value="Aminotrans_3"/>
</dbReference>
<feature type="binding site" evidence="9">
    <location>
        <position position="227"/>
    </location>
    <ligand>
        <name>substrate</name>
    </ligand>
</feature>
<gene>
    <name evidence="9" type="primary">bioA</name>
    <name evidence="10" type="ORF">MARGE09_P2707</name>
</gene>
<keyword evidence="11" id="KW-1185">Reference proteome</keyword>
<sequence length="385" mass="42115">MASWWSAVHGYNHPSLNGAATAQLNDMAHVMFGGLTHEPAVELAKNLTTLTPDGLDRVFLADSGSVSVEVALKMARQYWIAKKQPRKQKIIAFEGAYHGDTYGAMSVCDPHNGMHQLFSDCAENTFFCPTPSPNFGQTCKAEDITALEQTLQKYSHEIAAIIIEPIVQGAGGMRFYSADFLSKAKSLSQQYNVLFIADEIATGFGRTGKWFACDHANISPDILCLGKALTGGYMTLAATLCSEEIASTISQSEAGALMHGPTFMGNPLACAVANASIELLKKNQWPEQVKNIEGQLKTGLSNISSIEGVKEVRTFGAIGVVELETPVDMQRIQPFIVKQGVWLRPFGRLLYTMPPYCISTHELHKICEAMKKTCEFHRDTQGKKS</sequence>
<dbReference type="FunFam" id="3.40.640.10:FF:000041">
    <property type="entry name" value="Adenosylmethionine-8-amino-7-oxononanoate aminotransferase"/>
    <property type="match status" value="1"/>
</dbReference>